<name>A0AAQ3UW35_PASNO</name>
<dbReference type="Proteomes" id="UP001341281">
    <property type="component" value="Chromosome 10"/>
</dbReference>
<proteinExistence type="predicted"/>
<evidence type="ECO:0000256" key="1">
    <source>
        <dbReference type="SAM" id="SignalP"/>
    </source>
</evidence>
<dbReference type="Pfam" id="PF17919">
    <property type="entry name" value="RT_RNaseH_2"/>
    <property type="match status" value="1"/>
</dbReference>
<feature type="chain" id="PRO_5042979279" description="Reverse transcriptase/retrotransposon-derived protein RNase H-like domain-containing protein" evidence="1">
    <location>
        <begin position="34"/>
        <end position="67"/>
    </location>
</feature>
<gene>
    <name evidence="3" type="ORF">U9M48_042811</name>
</gene>
<sequence>MPLRGPQATEAFQRLKAALTSALVLALLDFTQQFIVECDVSGARCGAVLHQGGGPIAYFSCPMAPRH</sequence>
<feature type="signal peptide" evidence="1">
    <location>
        <begin position="1"/>
        <end position="33"/>
    </location>
</feature>
<dbReference type="InterPro" id="IPR043502">
    <property type="entry name" value="DNA/RNA_pol_sf"/>
</dbReference>
<reference evidence="3 4" key="1">
    <citation type="submission" date="2024-02" db="EMBL/GenBank/DDBJ databases">
        <title>High-quality chromosome-scale genome assembly of Pensacola bahiagrass (Paspalum notatum Flugge var. saurae).</title>
        <authorList>
            <person name="Vega J.M."/>
            <person name="Podio M."/>
            <person name="Orjuela J."/>
            <person name="Siena L.A."/>
            <person name="Pessino S.C."/>
            <person name="Combes M.C."/>
            <person name="Mariac C."/>
            <person name="Albertini E."/>
            <person name="Pupilli F."/>
            <person name="Ortiz J.P.A."/>
            <person name="Leblanc O."/>
        </authorList>
    </citation>
    <scope>NUCLEOTIDE SEQUENCE [LARGE SCALE GENOMIC DNA]</scope>
    <source>
        <strain evidence="3">R1</strain>
        <tissue evidence="3">Leaf</tissue>
    </source>
</reference>
<dbReference type="AlphaFoldDB" id="A0AAQ3UW35"/>
<dbReference type="InterPro" id="IPR041577">
    <property type="entry name" value="RT_RNaseH_2"/>
</dbReference>
<dbReference type="EMBL" id="CP144754">
    <property type="protein sequence ID" value="WVZ97262.1"/>
    <property type="molecule type" value="Genomic_DNA"/>
</dbReference>
<evidence type="ECO:0000313" key="4">
    <source>
        <dbReference type="Proteomes" id="UP001341281"/>
    </source>
</evidence>
<evidence type="ECO:0000259" key="2">
    <source>
        <dbReference type="Pfam" id="PF17919"/>
    </source>
</evidence>
<evidence type="ECO:0000313" key="3">
    <source>
        <dbReference type="EMBL" id="WVZ97262.1"/>
    </source>
</evidence>
<dbReference type="PANTHER" id="PTHR34072">
    <property type="entry name" value="ENZYMATIC POLYPROTEIN-RELATED"/>
    <property type="match status" value="1"/>
</dbReference>
<feature type="domain" description="Reverse transcriptase/retrotransposon-derived protein RNase H-like" evidence="2">
    <location>
        <begin position="6"/>
        <end position="64"/>
    </location>
</feature>
<keyword evidence="4" id="KW-1185">Reference proteome</keyword>
<dbReference type="SUPFAM" id="SSF56672">
    <property type="entry name" value="DNA/RNA polymerases"/>
    <property type="match status" value="1"/>
</dbReference>
<keyword evidence="1" id="KW-0732">Signal</keyword>
<dbReference type="PANTHER" id="PTHR34072:SF55">
    <property type="entry name" value="DNA_RNA POLYMERASES SUPERFAMILY PROTEIN"/>
    <property type="match status" value="1"/>
</dbReference>
<accession>A0AAQ3UW35</accession>
<organism evidence="3 4">
    <name type="scientific">Paspalum notatum var. saurae</name>
    <dbReference type="NCBI Taxonomy" id="547442"/>
    <lineage>
        <taxon>Eukaryota</taxon>
        <taxon>Viridiplantae</taxon>
        <taxon>Streptophyta</taxon>
        <taxon>Embryophyta</taxon>
        <taxon>Tracheophyta</taxon>
        <taxon>Spermatophyta</taxon>
        <taxon>Magnoliopsida</taxon>
        <taxon>Liliopsida</taxon>
        <taxon>Poales</taxon>
        <taxon>Poaceae</taxon>
        <taxon>PACMAD clade</taxon>
        <taxon>Panicoideae</taxon>
        <taxon>Andropogonodae</taxon>
        <taxon>Paspaleae</taxon>
        <taxon>Paspalinae</taxon>
        <taxon>Paspalum</taxon>
    </lineage>
</organism>
<protein>
    <recommendedName>
        <fullName evidence="2">Reverse transcriptase/retrotransposon-derived protein RNase H-like domain-containing protein</fullName>
    </recommendedName>
</protein>